<dbReference type="EMBL" id="JABSTQ010009656">
    <property type="protein sequence ID" value="KAG0427072.1"/>
    <property type="molecule type" value="Genomic_DNA"/>
</dbReference>
<comment type="caution">
    <text evidence="1">The sequence shown here is derived from an EMBL/GenBank/DDBJ whole genome shotgun (WGS) entry which is preliminary data.</text>
</comment>
<feature type="non-terminal residue" evidence="1">
    <location>
        <position position="1"/>
    </location>
</feature>
<reference evidence="1 2" key="1">
    <citation type="journal article" date="2020" name="Cell">
        <title>Large-Scale Comparative Analyses of Tick Genomes Elucidate Their Genetic Diversity and Vector Capacities.</title>
        <authorList>
            <consortium name="Tick Genome and Microbiome Consortium (TIGMIC)"/>
            <person name="Jia N."/>
            <person name="Wang J."/>
            <person name="Shi W."/>
            <person name="Du L."/>
            <person name="Sun Y."/>
            <person name="Zhan W."/>
            <person name="Jiang J.F."/>
            <person name="Wang Q."/>
            <person name="Zhang B."/>
            <person name="Ji P."/>
            <person name="Bell-Sakyi L."/>
            <person name="Cui X.M."/>
            <person name="Yuan T.T."/>
            <person name="Jiang B.G."/>
            <person name="Yang W.F."/>
            <person name="Lam T.T."/>
            <person name="Chang Q.C."/>
            <person name="Ding S.J."/>
            <person name="Wang X.J."/>
            <person name="Zhu J.G."/>
            <person name="Ruan X.D."/>
            <person name="Zhao L."/>
            <person name="Wei J.T."/>
            <person name="Ye R.Z."/>
            <person name="Que T.C."/>
            <person name="Du C.H."/>
            <person name="Zhou Y.H."/>
            <person name="Cheng J.X."/>
            <person name="Dai P.F."/>
            <person name="Guo W.B."/>
            <person name="Han X.H."/>
            <person name="Huang E.J."/>
            <person name="Li L.F."/>
            <person name="Wei W."/>
            <person name="Gao Y.C."/>
            <person name="Liu J.Z."/>
            <person name="Shao H.Z."/>
            <person name="Wang X."/>
            <person name="Wang C.C."/>
            <person name="Yang T.C."/>
            <person name="Huo Q.B."/>
            <person name="Li W."/>
            <person name="Chen H.Y."/>
            <person name="Chen S.E."/>
            <person name="Zhou L.G."/>
            <person name="Ni X.B."/>
            <person name="Tian J.H."/>
            <person name="Sheng Y."/>
            <person name="Liu T."/>
            <person name="Pan Y.S."/>
            <person name="Xia L.Y."/>
            <person name="Li J."/>
            <person name="Zhao F."/>
            <person name="Cao W.C."/>
        </authorList>
    </citation>
    <scope>NUCLEOTIDE SEQUENCE [LARGE SCALE GENOMIC DNA]</scope>
    <source>
        <strain evidence="1">Iper-2018</strain>
    </source>
</reference>
<gene>
    <name evidence="1" type="ORF">HPB47_025853</name>
</gene>
<proteinExistence type="predicted"/>
<evidence type="ECO:0000313" key="2">
    <source>
        <dbReference type="Proteomes" id="UP000805193"/>
    </source>
</evidence>
<keyword evidence="2" id="KW-1185">Reference proteome</keyword>
<feature type="non-terminal residue" evidence="1">
    <location>
        <position position="173"/>
    </location>
</feature>
<sequence>SSSKHELKNRFSAPLSNMIDECNMVDVTEMTGRKGQLQFTHFQASMHARLDRIYVSCDLISNFQEYNVKSLFFTDHCIVTATFGKRARSTNKFKWELWKLNANLLKDEIFVTHVNDLFEKYAETNRQCLLERWEHFKEDLKQVAIERSTTIKSKARAKERQLNRDLHVLHKAE</sequence>
<dbReference type="Proteomes" id="UP000805193">
    <property type="component" value="Unassembled WGS sequence"/>
</dbReference>
<name>A0AC60Q0K3_IXOPE</name>
<accession>A0AC60Q0K3</accession>
<evidence type="ECO:0000313" key="1">
    <source>
        <dbReference type="EMBL" id="KAG0427072.1"/>
    </source>
</evidence>
<protein>
    <submittedName>
        <fullName evidence="1">Uncharacterized protein</fullName>
    </submittedName>
</protein>
<organism evidence="1 2">
    <name type="scientific">Ixodes persulcatus</name>
    <name type="common">Taiga tick</name>
    <dbReference type="NCBI Taxonomy" id="34615"/>
    <lineage>
        <taxon>Eukaryota</taxon>
        <taxon>Metazoa</taxon>
        <taxon>Ecdysozoa</taxon>
        <taxon>Arthropoda</taxon>
        <taxon>Chelicerata</taxon>
        <taxon>Arachnida</taxon>
        <taxon>Acari</taxon>
        <taxon>Parasitiformes</taxon>
        <taxon>Ixodida</taxon>
        <taxon>Ixodoidea</taxon>
        <taxon>Ixodidae</taxon>
        <taxon>Ixodinae</taxon>
        <taxon>Ixodes</taxon>
    </lineage>
</organism>